<evidence type="ECO:0000256" key="1">
    <source>
        <dbReference type="ARBA" id="ARBA00001974"/>
    </source>
</evidence>
<reference evidence="9 10" key="1">
    <citation type="submission" date="2023-08" db="EMBL/GenBank/DDBJ databases">
        <title>Genome sequence of Thermaerobacter compostii strain Ins1, a spore-forming filamentous bacterium isolated from a deep geothermal reservoir.</title>
        <authorList>
            <person name="Bregnard D."/>
            <person name="Gonzalez D."/>
            <person name="Junier P."/>
        </authorList>
    </citation>
    <scope>NUCLEOTIDE SEQUENCE [LARGE SCALE GENOMIC DNA]</scope>
    <source>
        <strain evidence="9 10">Ins1</strain>
    </source>
</reference>
<evidence type="ECO:0000313" key="9">
    <source>
        <dbReference type="EMBL" id="WPD20266.1"/>
    </source>
</evidence>
<dbReference type="InterPro" id="IPR013786">
    <property type="entry name" value="AcylCoA_DH/ox_N"/>
</dbReference>
<evidence type="ECO:0000259" key="6">
    <source>
        <dbReference type="Pfam" id="PF00441"/>
    </source>
</evidence>
<name>A0ABZ0QS31_9FIRM</name>
<dbReference type="SUPFAM" id="SSF47203">
    <property type="entry name" value="Acyl-CoA dehydrogenase C-terminal domain-like"/>
    <property type="match status" value="1"/>
</dbReference>
<dbReference type="PROSITE" id="PS00073">
    <property type="entry name" value="ACYL_COA_DH_2"/>
    <property type="match status" value="1"/>
</dbReference>
<protein>
    <submittedName>
        <fullName evidence="9">Acyl-CoA dehydrogenase family protein</fullName>
    </submittedName>
</protein>
<dbReference type="RefSeq" id="WP_135226062.1">
    <property type="nucleotide sequence ID" value="NZ_CP132508.1"/>
</dbReference>
<dbReference type="InterPro" id="IPR006089">
    <property type="entry name" value="Acyl-CoA_DH_CS"/>
</dbReference>
<dbReference type="Pfam" id="PF02770">
    <property type="entry name" value="Acyl-CoA_dh_M"/>
    <property type="match status" value="1"/>
</dbReference>
<dbReference type="PANTHER" id="PTHR43884">
    <property type="entry name" value="ACYL-COA DEHYDROGENASE"/>
    <property type="match status" value="1"/>
</dbReference>
<accession>A0ABZ0QS31</accession>
<dbReference type="InterPro" id="IPR037069">
    <property type="entry name" value="AcylCoA_DH/ox_N_sf"/>
</dbReference>
<comment type="similarity">
    <text evidence="2 5">Belongs to the acyl-CoA dehydrogenase family.</text>
</comment>
<dbReference type="SUPFAM" id="SSF56645">
    <property type="entry name" value="Acyl-CoA dehydrogenase NM domain-like"/>
    <property type="match status" value="1"/>
</dbReference>
<keyword evidence="3 5" id="KW-0285">Flavoprotein</keyword>
<dbReference type="Gene3D" id="1.20.140.10">
    <property type="entry name" value="Butyryl-CoA Dehydrogenase, subunit A, domain 3"/>
    <property type="match status" value="1"/>
</dbReference>
<dbReference type="Pfam" id="PF00441">
    <property type="entry name" value="Acyl-CoA_dh_1"/>
    <property type="match status" value="1"/>
</dbReference>
<keyword evidence="10" id="KW-1185">Reference proteome</keyword>
<dbReference type="InterPro" id="IPR046373">
    <property type="entry name" value="Acyl-CoA_Oxase/DH_mid-dom_sf"/>
</dbReference>
<evidence type="ECO:0000256" key="5">
    <source>
        <dbReference type="RuleBase" id="RU362125"/>
    </source>
</evidence>
<dbReference type="Gene3D" id="2.40.110.10">
    <property type="entry name" value="Butyryl-CoA Dehydrogenase, subunit A, domain 2"/>
    <property type="match status" value="1"/>
</dbReference>
<organism evidence="9 10">
    <name type="scientific">Thermaerobacter composti</name>
    <dbReference type="NCBI Taxonomy" id="554949"/>
    <lineage>
        <taxon>Bacteria</taxon>
        <taxon>Bacillati</taxon>
        <taxon>Bacillota</taxon>
        <taxon>Clostridia</taxon>
        <taxon>Eubacteriales</taxon>
        <taxon>Clostridiales Family XVII. Incertae Sedis</taxon>
        <taxon>Thermaerobacter</taxon>
    </lineage>
</organism>
<evidence type="ECO:0000313" key="10">
    <source>
        <dbReference type="Proteomes" id="UP001304683"/>
    </source>
</evidence>
<dbReference type="InterPro" id="IPR009100">
    <property type="entry name" value="AcylCoA_DH/oxidase_NM_dom_sf"/>
</dbReference>
<evidence type="ECO:0000256" key="4">
    <source>
        <dbReference type="ARBA" id="ARBA00022827"/>
    </source>
</evidence>
<feature type="domain" description="Acyl-CoA dehydrogenase/oxidase C-terminal" evidence="6">
    <location>
        <begin position="229"/>
        <end position="377"/>
    </location>
</feature>
<dbReference type="Proteomes" id="UP001304683">
    <property type="component" value="Chromosome"/>
</dbReference>
<dbReference type="InterPro" id="IPR036250">
    <property type="entry name" value="AcylCo_DH-like_C"/>
</dbReference>
<sequence>MDFELSEQQRLVREMVRDYVARRVAPGAAERDRTGAFPADQFRELGELGVLGLPFPEEVGGSGGDTVAFAIAIEEIARGCAATALTVAAHVSLGCTPLYLFGSEEQKRRWLAPALRGEYVAAFGLTEPEAGSNTAAIRTRAVEDDGAWVLHGTKAFITNGSRADYVVVAAVTDPDRGREGISNILVPRGAPGWRVARRYEKMGLHASDTAELVFDGCRVPLDHLVGERGKGHEQFLRTLDGGRIGIGALSVGIAQACLDAALEYARYRRQFGQPISKFQAIQFKLADMATELEAARWLVYRAAWLRDRGRPYRREAAMAKLFASELAVRAALEAIQIHGGAGYVRDYPVERYLRDAKLMEIGEGTSEIQRLVIARELGC</sequence>
<evidence type="ECO:0000259" key="7">
    <source>
        <dbReference type="Pfam" id="PF02770"/>
    </source>
</evidence>
<keyword evidence="4 5" id="KW-0274">FAD</keyword>
<evidence type="ECO:0000259" key="8">
    <source>
        <dbReference type="Pfam" id="PF02771"/>
    </source>
</evidence>
<dbReference type="EMBL" id="CP132508">
    <property type="protein sequence ID" value="WPD20266.1"/>
    <property type="molecule type" value="Genomic_DNA"/>
</dbReference>
<feature type="domain" description="Acyl-CoA oxidase/dehydrogenase middle" evidence="7">
    <location>
        <begin position="122"/>
        <end position="217"/>
    </location>
</feature>
<dbReference type="Gene3D" id="1.10.540.10">
    <property type="entry name" value="Acyl-CoA dehydrogenase/oxidase, N-terminal domain"/>
    <property type="match status" value="1"/>
</dbReference>
<dbReference type="PANTHER" id="PTHR43884:SF12">
    <property type="entry name" value="ISOVALERYL-COA DEHYDROGENASE, MITOCHONDRIAL-RELATED"/>
    <property type="match status" value="1"/>
</dbReference>
<dbReference type="InterPro" id="IPR006091">
    <property type="entry name" value="Acyl-CoA_Oxase/DH_mid-dom"/>
</dbReference>
<dbReference type="PIRSF" id="PIRSF016578">
    <property type="entry name" value="HsaA"/>
    <property type="match status" value="1"/>
</dbReference>
<proteinExistence type="inferred from homology"/>
<gene>
    <name evidence="9" type="ORF">Q5761_05155</name>
</gene>
<evidence type="ECO:0000256" key="2">
    <source>
        <dbReference type="ARBA" id="ARBA00009347"/>
    </source>
</evidence>
<comment type="cofactor">
    <cofactor evidence="1 5">
        <name>FAD</name>
        <dbReference type="ChEBI" id="CHEBI:57692"/>
    </cofactor>
</comment>
<evidence type="ECO:0000256" key="3">
    <source>
        <dbReference type="ARBA" id="ARBA00022630"/>
    </source>
</evidence>
<keyword evidence="5" id="KW-0560">Oxidoreductase</keyword>
<dbReference type="Pfam" id="PF02771">
    <property type="entry name" value="Acyl-CoA_dh_N"/>
    <property type="match status" value="1"/>
</dbReference>
<dbReference type="InterPro" id="IPR009075">
    <property type="entry name" value="AcylCo_DH/oxidase_C"/>
</dbReference>
<feature type="domain" description="Acyl-CoA dehydrogenase/oxidase N-terminal" evidence="8">
    <location>
        <begin position="6"/>
        <end position="118"/>
    </location>
</feature>